<protein>
    <submittedName>
        <fullName evidence="1">Uncharacterized protein</fullName>
    </submittedName>
</protein>
<sequence length="398" mass="39762">MMLPGGGGGVFNGGPGGGGASNGGPGGGASVPSSSREPLGSADLADLASRLPVVTPDDDGVLEATLPHDDPASVVAWAPDEATLLTAGGDAVVRLWDVATGALVRSYVGHDGMVTAAAWLPSGTQFASGGMDGHVLVWDVATGALVHTLPHQERVSDVAVSANGRWVVASFADKMPGGSVQEWDIASGVLTRTFEGQQQSRYVIRSAFGGHRDGWVVSGSEDSTVLLWHRETTRLVGRLYGHSGSVNCAAWSPAHDALVASASDDGTLWLWTSKRAVDAAVGVGGVTPVPVTAFERAADLNPLGGGGRRGGGGDGGEGAAGGGRGGDATGTAGAQSQLVGLPTTATASAGSSRRAVGTSGRRRPLWGASRGYGASVADVMARARAAAGASVTSRFVLP</sequence>
<comment type="caution">
    <text evidence="1">The sequence shown here is derived from an EMBL/GenBank/DDBJ whole genome shotgun (WGS) entry which is preliminary data.</text>
</comment>
<keyword evidence="2" id="KW-1185">Reference proteome</keyword>
<organism evidence="1 2">
    <name type="scientific">Pyropia yezoensis</name>
    <name type="common">Susabi-nori</name>
    <name type="synonym">Porphyra yezoensis</name>
    <dbReference type="NCBI Taxonomy" id="2788"/>
    <lineage>
        <taxon>Eukaryota</taxon>
        <taxon>Rhodophyta</taxon>
        <taxon>Bangiophyceae</taxon>
        <taxon>Bangiales</taxon>
        <taxon>Bangiaceae</taxon>
        <taxon>Pyropia</taxon>
    </lineage>
</organism>
<name>A0ACC3BIY5_PYRYE</name>
<evidence type="ECO:0000313" key="1">
    <source>
        <dbReference type="EMBL" id="KAK1857929.1"/>
    </source>
</evidence>
<reference evidence="1" key="1">
    <citation type="submission" date="2019-11" db="EMBL/GenBank/DDBJ databases">
        <title>Nori genome reveals adaptations in red seaweeds to the harsh intertidal environment.</title>
        <authorList>
            <person name="Wang D."/>
            <person name="Mao Y."/>
        </authorList>
    </citation>
    <scope>NUCLEOTIDE SEQUENCE</scope>
    <source>
        <tissue evidence="1">Gametophyte</tissue>
    </source>
</reference>
<dbReference type="Proteomes" id="UP000798662">
    <property type="component" value="Chromosome 1"/>
</dbReference>
<proteinExistence type="predicted"/>
<gene>
    <name evidence="1" type="ORF">I4F81_000543</name>
</gene>
<evidence type="ECO:0000313" key="2">
    <source>
        <dbReference type="Proteomes" id="UP000798662"/>
    </source>
</evidence>
<dbReference type="EMBL" id="CM020618">
    <property type="protein sequence ID" value="KAK1857929.1"/>
    <property type="molecule type" value="Genomic_DNA"/>
</dbReference>
<accession>A0ACC3BIY5</accession>